<dbReference type="Pfam" id="PF13947">
    <property type="entry name" value="GUB_WAK_bind"/>
    <property type="match status" value="1"/>
</dbReference>
<evidence type="ECO:0000256" key="3">
    <source>
        <dbReference type="ARBA" id="ARBA00022527"/>
    </source>
</evidence>
<keyword evidence="3" id="KW-0723">Serine/threonine-protein kinase</keyword>
<dbReference type="InterPro" id="IPR011009">
    <property type="entry name" value="Kinase-like_dom_sf"/>
</dbReference>
<keyword evidence="4" id="KW-0808">Transferase</keyword>
<dbReference type="OMA" id="FALMNCK"/>
<evidence type="ECO:0000256" key="12">
    <source>
        <dbReference type="ARBA" id="ARBA00023180"/>
    </source>
</evidence>
<dbReference type="AlphaFoldDB" id="A0A7N0VE57"/>
<name>A0A7N0VE57_KALFE</name>
<proteinExistence type="predicted"/>
<dbReference type="FunFam" id="3.30.200.20:FF:000178">
    <property type="entry name" value="serine/threonine-protein kinase PBS1-like"/>
    <property type="match status" value="1"/>
</dbReference>
<evidence type="ECO:0000256" key="10">
    <source>
        <dbReference type="ARBA" id="ARBA00022989"/>
    </source>
</evidence>
<dbReference type="PROSITE" id="PS50011">
    <property type="entry name" value="PROTEIN_KINASE_DOM"/>
    <property type="match status" value="1"/>
</dbReference>
<evidence type="ECO:0000256" key="1">
    <source>
        <dbReference type="ARBA" id="ARBA00004479"/>
    </source>
</evidence>
<comment type="subcellular location">
    <subcellularLocation>
        <location evidence="1">Membrane</location>
        <topology evidence="1">Single-pass type I membrane protein</topology>
    </subcellularLocation>
</comment>
<dbReference type="GO" id="GO:0030247">
    <property type="term" value="F:polysaccharide binding"/>
    <property type="evidence" value="ECO:0007669"/>
    <property type="project" value="InterPro"/>
</dbReference>
<evidence type="ECO:0000256" key="11">
    <source>
        <dbReference type="ARBA" id="ARBA00023136"/>
    </source>
</evidence>
<dbReference type="PROSITE" id="PS00108">
    <property type="entry name" value="PROTEIN_KINASE_ST"/>
    <property type="match status" value="1"/>
</dbReference>
<organism evidence="18 19">
    <name type="scientific">Kalanchoe fedtschenkoi</name>
    <name type="common">Lavender scallops</name>
    <name type="synonym">South American air plant</name>
    <dbReference type="NCBI Taxonomy" id="63787"/>
    <lineage>
        <taxon>Eukaryota</taxon>
        <taxon>Viridiplantae</taxon>
        <taxon>Streptophyta</taxon>
        <taxon>Embryophyta</taxon>
        <taxon>Tracheophyta</taxon>
        <taxon>Spermatophyta</taxon>
        <taxon>Magnoliopsida</taxon>
        <taxon>eudicotyledons</taxon>
        <taxon>Gunneridae</taxon>
        <taxon>Pentapetalae</taxon>
        <taxon>Saxifragales</taxon>
        <taxon>Crassulaceae</taxon>
        <taxon>Kalanchoe</taxon>
    </lineage>
</organism>
<evidence type="ECO:0000256" key="4">
    <source>
        <dbReference type="ARBA" id="ARBA00022679"/>
    </source>
</evidence>
<evidence type="ECO:0000256" key="6">
    <source>
        <dbReference type="ARBA" id="ARBA00022729"/>
    </source>
</evidence>
<evidence type="ECO:0000313" key="18">
    <source>
        <dbReference type="EnsemblPlants" id="Kaladp0638s0001.1.v1.1"/>
    </source>
</evidence>
<keyword evidence="5 16" id="KW-0812">Transmembrane</keyword>
<comment type="catalytic activity">
    <reaction evidence="13">
        <text>L-threonyl-[protein] + ATP = O-phospho-L-threonyl-[protein] + ADP + H(+)</text>
        <dbReference type="Rhea" id="RHEA:46608"/>
        <dbReference type="Rhea" id="RHEA-COMP:11060"/>
        <dbReference type="Rhea" id="RHEA-COMP:11605"/>
        <dbReference type="ChEBI" id="CHEBI:15378"/>
        <dbReference type="ChEBI" id="CHEBI:30013"/>
        <dbReference type="ChEBI" id="CHEBI:30616"/>
        <dbReference type="ChEBI" id="CHEBI:61977"/>
        <dbReference type="ChEBI" id="CHEBI:456216"/>
        <dbReference type="EC" id="2.7.11.1"/>
    </reaction>
</comment>
<dbReference type="GO" id="GO:0016020">
    <property type="term" value="C:membrane"/>
    <property type="evidence" value="ECO:0007669"/>
    <property type="project" value="UniProtKB-SubCell"/>
</dbReference>
<evidence type="ECO:0000256" key="14">
    <source>
        <dbReference type="ARBA" id="ARBA00048679"/>
    </source>
</evidence>
<dbReference type="Gene3D" id="3.30.200.20">
    <property type="entry name" value="Phosphorylase Kinase, domain 1"/>
    <property type="match status" value="1"/>
</dbReference>
<dbReference type="InterPro" id="IPR008271">
    <property type="entry name" value="Ser/Thr_kinase_AS"/>
</dbReference>
<evidence type="ECO:0000256" key="15">
    <source>
        <dbReference type="PROSITE-ProRule" id="PRU10141"/>
    </source>
</evidence>
<evidence type="ECO:0000313" key="19">
    <source>
        <dbReference type="Proteomes" id="UP000594263"/>
    </source>
</evidence>
<evidence type="ECO:0000256" key="7">
    <source>
        <dbReference type="ARBA" id="ARBA00022741"/>
    </source>
</evidence>
<feature type="binding site" evidence="15">
    <location>
        <position position="338"/>
    </location>
    <ligand>
        <name>ATP</name>
        <dbReference type="ChEBI" id="CHEBI:30616"/>
    </ligand>
</feature>
<evidence type="ECO:0000259" key="17">
    <source>
        <dbReference type="PROSITE" id="PS50011"/>
    </source>
</evidence>
<dbReference type="Pfam" id="PF07714">
    <property type="entry name" value="PK_Tyr_Ser-Thr"/>
    <property type="match status" value="1"/>
</dbReference>
<keyword evidence="7 15" id="KW-0547">Nucleotide-binding</keyword>
<dbReference type="GO" id="GO:0005524">
    <property type="term" value="F:ATP binding"/>
    <property type="evidence" value="ECO:0007669"/>
    <property type="project" value="UniProtKB-UniRule"/>
</dbReference>
<keyword evidence="11 16" id="KW-0472">Membrane</keyword>
<keyword evidence="8" id="KW-0418">Kinase</keyword>
<dbReference type="GO" id="GO:0004674">
    <property type="term" value="F:protein serine/threonine kinase activity"/>
    <property type="evidence" value="ECO:0007669"/>
    <property type="project" value="UniProtKB-KW"/>
</dbReference>
<dbReference type="InterPro" id="IPR025287">
    <property type="entry name" value="WAK_GUB"/>
</dbReference>
<dbReference type="FunFam" id="1.10.510.10:FF:001023">
    <property type="entry name" value="Os07g0541700 protein"/>
    <property type="match status" value="1"/>
</dbReference>
<dbReference type="Gramene" id="Kaladp0638s0001.1.v1.1">
    <property type="protein sequence ID" value="Kaladp0638s0001.1.v1.1"/>
    <property type="gene ID" value="Kaladp0638s0001.v1.1"/>
</dbReference>
<dbReference type="SUPFAM" id="SSF56112">
    <property type="entry name" value="Protein kinase-like (PK-like)"/>
    <property type="match status" value="1"/>
</dbReference>
<feature type="transmembrane region" description="Helical" evidence="16">
    <location>
        <begin position="250"/>
        <end position="272"/>
    </location>
</feature>
<evidence type="ECO:0000256" key="13">
    <source>
        <dbReference type="ARBA" id="ARBA00047899"/>
    </source>
</evidence>
<dbReference type="EC" id="2.7.11.1" evidence="2"/>
<dbReference type="PANTHER" id="PTHR27009">
    <property type="entry name" value="RUST RESISTANCE KINASE LR10-RELATED"/>
    <property type="match status" value="1"/>
</dbReference>
<dbReference type="InterPro" id="IPR045874">
    <property type="entry name" value="LRK10/LRL21-25-like"/>
</dbReference>
<keyword evidence="6" id="KW-0732">Signal</keyword>
<keyword evidence="12" id="KW-0325">Glycoprotein</keyword>
<keyword evidence="9 15" id="KW-0067">ATP-binding</keyword>
<protein>
    <recommendedName>
        <fullName evidence="2">non-specific serine/threonine protein kinase</fullName>
        <ecNumber evidence="2">2.7.11.1</ecNumber>
    </recommendedName>
</protein>
<accession>A0A7N0VE57</accession>
<keyword evidence="19" id="KW-1185">Reference proteome</keyword>
<dbReference type="InterPro" id="IPR001245">
    <property type="entry name" value="Ser-Thr/Tyr_kinase_cat_dom"/>
</dbReference>
<evidence type="ECO:0000256" key="9">
    <source>
        <dbReference type="ARBA" id="ARBA00022840"/>
    </source>
</evidence>
<dbReference type="Gene3D" id="1.10.510.10">
    <property type="entry name" value="Transferase(Phosphotransferase) domain 1"/>
    <property type="match status" value="1"/>
</dbReference>
<evidence type="ECO:0000256" key="5">
    <source>
        <dbReference type="ARBA" id="ARBA00022692"/>
    </source>
</evidence>
<reference evidence="18" key="1">
    <citation type="submission" date="2021-01" db="UniProtKB">
        <authorList>
            <consortium name="EnsemblPlants"/>
        </authorList>
    </citation>
    <scope>IDENTIFICATION</scope>
</reference>
<dbReference type="EnsemblPlants" id="Kaladp0638s0001.1.v1.1">
    <property type="protein sequence ID" value="Kaladp0638s0001.1.v1.1"/>
    <property type="gene ID" value="Kaladp0638s0001.v1.1"/>
</dbReference>
<dbReference type="Pfam" id="PF14380">
    <property type="entry name" value="WAK_assoc"/>
    <property type="match status" value="1"/>
</dbReference>
<sequence length="507" mass="56585">SSRLGSSSYDKFDKCAPARCGDTDVRYPFYLQGLQPSYCGEPGYNVSCIINGYFPMLSLRVKSSAFFIRFVHYRDKVLPVLTQAFFTVEETCTVPEAEMQTLANNPHFVPGKNSKWVALYTGCVKPLPSNLTSYSSSKCSDPILLMLEGDPYSKYASGVCRRAVRMPMKVNDGELTLTREELARRRAGATWLEYKTVLQRGIYLSWTAPSLQTCTSSGGRWGYQDGNHSLRCFCRDGAYASSCPRSIRNMVISIVSGVSVAGLAVMVIVILLRIRKKRRENPNSITEFLKKNESLTPKRYKYWEIKKMTRSFKDKLGQGGFGTVYKGELKDGRPVAVKVLSSGNSGNGEDFINEVASFSRTSHVNIVSLIGFCIEGSKRALIYQFMANGSLEKFIYEEKLSGAKRILGWDKLHSIAVGIAQGLEYLHRGCNTRILHFDIKPHNILLDEDFCPKISDFGLAKVCVRQESAVSMLGARGTIGYIAPEQVCINFGQVSHKSDVYSYGMMI</sequence>
<comment type="catalytic activity">
    <reaction evidence="14">
        <text>L-seryl-[protein] + ATP = O-phospho-L-seryl-[protein] + ADP + H(+)</text>
        <dbReference type="Rhea" id="RHEA:17989"/>
        <dbReference type="Rhea" id="RHEA-COMP:9863"/>
        <dbReference type="Rhea" id="RHEA-COMP:11604"/>
        <dbReference type="ChEBI" id="CHEBI:15378"/>
        <dbReference type="ChEBI" id="CHEBI:29999"/>
        <dbReference type="ChEBI" id="CHEBI:30616"/>
        <dbReference type="ChEBI" id="CHEBI:83421"/>
        <dbReference type="ChEBI" id="CHEBI:456216"/>
        <dbReference type="EC" id="2.7.11.1"/>
    </reaction>
</comment>
<evidence type="ECO:0000256" key="16">
    <source>
        <dbReference type="SAM" id="Phobius"/>
    </source>
</evidence>
<dbReference type="InterPro" id="IPR017441">
    <property type="entry name" value="Protein_kinase_ATP_BS"/>
</dbReference>
<evidence type="ECO:0000256" key="2">
    <source>
        <dbReference type="ARBA" id="ARBA00012513"/>
    </source>
</evidence>
<dbReference type="InterPro" id="IPR032872">
    <property type="entry name" value="WAK_assoc_C"/>
</dbReference>
<feature type="domain" description="Protein kinase" evidence="17">
    <location>
        <begin position="310"/>
        <end position="507"/>
    </location>
</feature>
<dbReference type="PROSITE" id="PS00107">
    <property type="entry name" value="PROTEIN_KINASE_ATP"/>
    <property type="match status" value="1"/>
</dbReference>
<dbReference type="Proteomes" id="UP000594263">
    <property type="component" value="Unplaced"/>
</dbReference>
<keyword evidence="10 16" id="KW-1133">Transmembrane helix</keyword>
<evidence type="ECO:0000256" key="8">
    <source>
        <dbReference type="ARBA" id="ARBA00022777"/>
    </source>
</evidence>
<dbReference type="SMART" id="SM00220">
    <property type="entry name" value="S_TKc"/>
    <property type="match status" value="1"/>
</dbReference>
<dbReference type="InterPro" id="IPR000719">
    <property type="entry name" value="Prot_kinase_dom"/>
</dbReference>